<feature type="transmembrane region" description="Helical" evidence="1">
    <location>
        <begin position="6"/>
        <end position="25"/>
    </location>
</feature>
<comment type="caution">
    <text evidence="2">The sequence shown here is derived from an EMBL/GenBank/DDBJ whole genome shotgun (WGS) entry which is preliminary data.</text>
</comment>
<keyword evidence="3" id="KW-1185">Reference proteome</keyword>
<proteinExistence type="predicted"/>
<dbReference type="EMBL" id="BGPR01067607">
    <property type="protein sequence ID" value="GBO41789.1"/>
    <property type="molecule type" value="Genomic_DNA"/>
</dbReference>
<keyword evidence="1" id="KW-1133">Transmembrane helix</keyword>
<evidence type="ECO:0000313" key="3">
    <source>
        <dbReference type="Proteomes" id="UP000499080"/>
    </source>
</evidence>
<organism evidence="2 3">
    <name type="scientific">Araneus ventricosus</name>
    <name type="common">Orbweaver spider</name>
    <name type="synonym">Epeira ventricosa</name>
    <dbReference type="NCBI Taxonomy" id="182803"/>
    <lineage>
        <taxon>Eukaryota</taxon>
        <taxon>Metazoa</taxon>
        <taxon>Ecdysozoa</taxon>
        <taxon>Arthropoda</taxon>
        <taxon>Chelicerata</taxon>
        <taxon>Arachnida</taxon>
        <taxon>Araneae</taxon>
        <taxon>Araneomorphae</taxon>
        <taxon>Entelegynae</taxon>
        <taxon>Araneoidea</taxon>
        <taxon>Araneidae</taxon>
        <taxon>Araneus</taxon>
    </lineage>
</organism>
<sequence length="115" mass="13146">MKLAPIRGGAFLEIFLLFVRGAVIGGNKRFQHRVRTSSRDGALSSAYVLSKVFIGSEIRGRKFERRDWEHFAVMCFAYSVEIADKLFDSRCEGGFFLFTLRPFPPSYSLDPRSNE</sequence>
<keyword evidence="1" id="KW-0472">Membrane</keyword>
<name>A0A4Y2WX28_ARAVE</name>
<protein>
    <submittedName>
        <fullName evidence="2">Uncharacterized protein</fullName>
    </submittedName>
</protein>
<keyword evidence="1" id="KW-0812">Transmembrane</keyword>
<reference evidence="2 3" key="1">
    <citation type="journal article" date="2019" name="Sci. Rep.">
        <title>Orb-weaving spider Araneus ventricosus genome elucidates the spidroin gene catalogue.</title>
        <authorList>
            <person name="Kono N."/>
            <person name="Nakamura H."/>
            <person name="Ohtoshi R."/>
            <person name="Moran D.A.P."/>
            <person name="Shinohara A."/>
            <person name="Yoshida Y."/>
            <person name="Fujiwara M."/>
            <person name="Mori M."/>
            <person name="Tomita M."/>
            <person name="Arakawa K."/>
        </authorList>
    </citation>
    <scope>NUCLEOTIDE SEQUENCE [LARGE SCALE GENOMIC DNA]</scope>
</reference>
<gene>
    <name evidence="2" type="ORF">AVEN_51773_1</name>
</gene>
<accession>A0A4Y2WX28</accession>
<evidence type="ECO:0000256" key="1">
    <source>
        <dbReference type="SAM" id="Phobius"/>
    </source>
</evidence>
<dbReference type="AlphaFoldDB" id="A0A4Y2WX28"/>
<dbReference type="Proteomes" id="UP000499080">
    <property type="component" value="Unassembled WGS sequence"/>
</dbReference>
<evidence type="ECO:0000313" key="2">
    <source>
        <dbReference type="EMBL" id="GBO41789.1"/>
    </source>
</evidence>